<dbReference type="PROSITE" id="PS50012">
    <property type="entry name" value="RCC1_3"/>
    <property type="match status" value="6"/>
</dbReference>
<protein>
    <submittedName>
        <fullName evidence="1">Alpha-tubulin suppressor and related RCC1 domain-containing protein-like protein</fullName>
    </submittedName>
</protein>
<evidence type="ECO:0000313" key="2">
    <source>
        <dbReference type="Proteomes" id="UP000001880"/>
    </source>
</evidence>
<dbReference type="Gene3D" id="2.130.10.30">
    <property type="entry name" value="Regulator of chromosome condensation 1/beta-lactamase-inhibitor protein II"/>
    <property type="match status" value="2"/>
</dbReference>
<dbReference type="GO" id="GO:0005737">
    <property type="term" value="C:cytoplasm"/>
    <property type="evidence" value="ECO:0007669"/>
    <property type="project" value="TreeGrafter"/>
</dbReference>
<accession>D0LRZ3</accession>
<evidence type="ECO:0000313" key="1">
    <source>
        <dbReference type="EMBL" id="ACY13690.1"/>
    </source>
</evidence>
<dbReference type="Proteomes" id="UP000001880">
    <property type="component" value="Chromosome"/>
</dbReference>
<dbReference type="AlphaFoldDB" id="D0LRZ3"/>
<dbReference type="HOGENOM" id="CLU_351564_0_0_7"/>
<reference evidence="1 2" key="1">
    <citation type="journal article" date="2010" name="Stand. Genomic Sci.">
        <title>Complete genome sequence of Haliangium ochraceum type strain (SMP-2).</title>
        <authorList>
            <consortium name="US DOE Joint Genome Institute (JGI-PGF)"/>
            <person name="Ivanova N."/>
            <person name="Daum C."/>
            <person name="Lang E."/>
            <person name="Abt B."/>
            <person name="Kopitz M."/>
            <person name="Saunders E."/>
            <person name="Lapidus A."/>
            <person name="Lucas S."/>
            <person name="Glavina Del Rio T."/>
            <person name="Nolan M."/>
            <person name="Tice H."/>
            <person name="Copeland A."/>
            <person name="Cheng J.F."/>
            <person name="Chen F."/>
            <person name="Bruce D."/>
            <person name="Goodwin L."/>
            <person name="Pitluck S."/>
            <person name="Mavromatis K."/>
            <person name="Pati A."/>
            <person name="Mikhailova N."/>
            <person name="Chen A."/>
            <person name="Palaniappan K."/>
            <person name="Land M."/>
            <person name="Hauser L."/>
            <person name="Chang Y.J."/>
            <person name="Jeffries C.D."/>
            <person name="Detter J.C."/>
            <person name="Brettin T."/>
            <person name="Rohde M."/>
            <person name="Goker M."/>
            <person name="Bristow J."/>
            <person name="Markowitz V."/>
            <person name="Eisen J.A."/>
            <person name="Hugenholtz P."/>
            <person name="Kyrpides N.C."/>
            <person name="Klenk H.P."/>
        </authorList>
    </citation>
    <scope>NUCLEOTIDE SEQUENCE [LARGE SCALE GENOMIC DNA]</scope>
    <source>
        <strain evidence="2">DSM 14365 / CIP 107738 / JCM 11303 / AJ 13395 / SMP-2</strain>
    </source>
</reference>
<dbReference type="PANTHER" id="PTHR45982:SF1">
    <property type="entry name" value="REGULATOR OF CHROMOSOME CONDENSATION"/>
    <property type="match status" value="1"/>
</dbReference>
<gene>
    <name evidence="1" type="ordered locus">Hoch_1102</name>
</gene>
<dbReference type="eggNOG" id="COG5184">
    <property type="taxonomic scope" value="Bacteria"/>
</dbReference>
<dbReference type="KEGG" id="hoh:Hoch_1102"/>
<dbReference type="GO" id="GO:0005085">
    <property type="term" value="F:guanyl-nucleotide exchange factor activity"/>
    <property type="evidence" value="ECO:0007669"/>
    <property type="project" value="TreeGrafter"/>
</dbReference>
<dbReference type="PANTHER" id="PTHR45982">
    <property type="entry name" value="REGULATOR OF CHROMOSOME CONDENSATION"/>
    <property type="match status" value="1"/>
</dbReference>
<dbReference type="STRING" id="502025.Hoch_1102"/>
<organism evidence="1 2">
    <name type="scientific">Haliangium ochraceum (strain DSM 14365 / JCM 11303 / SMP-2)</name>
    <dbReference type="NCBI Taxonomy" id="502025"/>
    <lineage>
        <taxon>Bacteria</taxon>
        <taxon>Pseudomonadati</taxon>
        <taxon>Myxococcota</taxon>
        <taxon>Polyangia</taxon>
        <taxon>Haliangiales</taxon>
        <taxon>Kofleriaceae</taxon>
        <taxon>Haliangium</taxon>
    </lineage>
</organism>
<dbReference type="InterPro" id="IPR000408">
    <property type="entry name" value="Reg_chr_condens"/>
</dbReference>
<sequence length="787" mass="82348">MGIAFASLSALGAGCAVEPDSAAPPIDPPSVTPGEEGAKIQIRFHGRAMESSLSGLDFRSFLAPLERSDVSKILVDVSNVGTGLPFAVNFALTQESAGSDVWFGTLPFLPSGEELRFFAKAYDENEAMLFSGETLVTLTIANQGVVIPLAPAQDQETFDLPRLVRVVYPSEMVAGQENQIVFTIEGNAGETVDYALTSTDGSTPFAPPTGSVTLSNTVADFIALYTPPDVEEASDFGYRMTLTSADSLSSVSLATDFTTHVLPRDAGVDGLIGTRPSVLFAPVVRNLEANGSAIPGEVELFADVSDDTDEADLAYQWSFTPNEGTPAAAFADGGTSNPGRLQGYSGEIQGTISLAVSDTNGGTTTLFYEILPEQFTHIVDNDAANGLRRIVAGDAHTCVLTGEDQVRCWGDNQYGQLGYGHETLVGDGNVEFPHPYTAGDVPLFQPVRQLVAGNNHTCALLESGLMYCWGDNQYGQLGYNTTEGLGDGEPVTSFGYVTLGGLATRIAAGGDHTCAILEGGALRCWGKNAQGQLGRGSVENIGDDENVYLRGNVDLGAGVEVVDIALGGYHTCALLADGAVRCWGYNAYGQLGYGNTEQQGDTESIADLENVSLPGPVRKIVAGLAHTCVLLKNNNRLRCWGHGGEGRLGYGFRPSNNLYVGDQPSEIPINLLDVPTGADVTDVIAGSQHTCALLSSGDLKCWGEGSGGVLGYGNSSDRSGPDEESVGLGGASAYQIAAGAYHTCALRSTGAARCWGFGLYGRLGSGGAGNLSNPNIIDDILVFGENE</sequence>
<dbReference type="InterPro" id="IPR009091">
    <property type="entry name" value="RCC1/BLIP-II"/>
</dbReference>
<dbReference type="RefSeq" id="WP_012826302.1">
    <property type="nucleotide sequence ID" value="NC_013440.1"/>
</dbReference>
<name>D0LRZ3_HALO1</name>
<proteinExistence type="predicted"/>
<dbReference type="InterPro" id="IPR051553">
    <property type="entry name" value="Ran_GTPase-activating"/>
</dbReference>
<dbReference type="Pfam" id="PF13540">
    <property type="entry name" value="RCC1_2"/>
    <property type="match status" value="7"/>
</dbReference>
<dbReference type="PRINTS" id="PR00633">
    <property type="entry name" value="RCCNDNSATION"/>
</dbReference>
<keyword evidence="2" id="KW-1185">Reference proteome</keyword>
<dbReference type="SUPFAM" id="SSF50985">
    <property type="entry name" value="RCC1/BLIP-II"/>
    <property type="match status" value="2"/>
</dbReference>
<dbReference type="EMBL" id="CP001804">
    <property type="protein sequence ID" value="ACY13690.1"/>
    <property type="molecule type" value="Genomic_DNA"/>
</dbReference>